<dbReference type="Gene3D" id="2.10.70.100">
    <property type="match status" value="1"/>
</dbReference>
<comment type="caution">
    <text evidence="17">The sequence shown here is derived from an EMBL/GenBank/DDBJ whole genome shotgun (WGS) entry which is preliminary data.</text>
</comment>
<dbReference type="SMART" id="SM00086">
    <property type="entry name" value="PAC"/>
    <property type="match status" value="1"/>
</dbReference>
<dbReference type="Gene3D" id="3.30.565.10">
    <property type="entry name" value="Histidine kinase-like ATPase, C-terminal domain"/>
    <property type="match status" value="1"/>
</dbReference>
<dbReference type="AlphaFoldDB" id="A0A850GZ56"/>
<gene>
    <name evidence="17" type="ORF">HUV48_07680</name>
</gene>
<evidence type="ECO:0000256" key="15">
    <source>
        <dbReference type="ARBA" id="ARBA00023170"/>
    </source>
</evidence>
<dbReference type="NCBIfam" id="TIGR00229">
    <property type="entry name" value="sensory_box"/>
    <property type="match status" value="1"/>
</dbReference>
<dbReference type="GO" id="GO:0004673">
    <property type="term" value="F:protein histidine kinase activity"/>
    <property type="evidence" value="ECO:0007669"/>
    <property type="project" value="UniProtKB-EC"/>
</dbReference>
<keyword evidence="6" id="KW-0285">Flavoprotein</keyword>
<dbReference type="SMART" id="SM00911">
    <property type="entry name" value="HWE_HK"/>
    <property type="match status" value="1"/>
</dbReference>
<dbReference type="RefSeq" id="WP_176267190.1">
    <property type="nucleotide sequence ID" value="NZ_JABWGV010000002.1"/>
</dbReference>
<dbReference type="InterPro" id="IPR011102">
    <property type="entry name" value="Sig_transdc_His_kinase_HWE"/>
</dbReference>
<keyword evidence="10" id="KW-0547">Nucleotide-binding</keyword>
<evidence type="ECO:0000256" key="2">
    <source>
        <dbReference type="ARBA" id="ARBA00012438"/>
    </source>
</evidence>
<dbReference type="Gene3D" id="3.30.450.20">
    <property type="entry name" value="PAS domain"/>
    <property type="match status" value="1"/>
</dbReference>
<dbReference type="PROSITE" id="PS50113">
    <property type="entry name" value="PAC"/>
    <property type="match status" value="1"/>
</dbReference>
<dbReference type="InterPro" id="IPR000700">
    <property type="entry name" value="PAS-assoc_C"/>
</dbReference>
<organism evidence="17 18">
    <name type="scientific">Qipengyuania atrilutea</name>
    <dbReference type="NCBI Taxonomy" id="2744473"/>
    <lineage>
        <taxon>Bacteria</taxon>
        <taxon>Pseudomonadati</taxon>
        <taxon>Pseudomonadota</taxon>
        <taxon>Alphaproteobacteria</taxon>
        <taxon>Sphingomonadales</taxon>
        <taxon>Erythrobacteraceae</taxon>
        <taxon>Qipengyuania</taxon>
    </lineage>
</organism>
<dbReference type="GO" id="GO:0009881">
    <property type="term" value="F:photoreceptor activity"/>
    <property type="evidence" value="ECO:0007669"/>
    <property type="project" value="UniProtKB-KW"/>
</dbReference>
<evidence type="ECO:0000313" key="18">
    <source>
        <dbReference type="Proteomes" id="UP000561438"/>
    </source>
</evidence>
<dbReference type="InterPro" id="IPR013655">
    <property type="entry name" value="PAS_fold_3"/>
</dbReference>
<keyword evidence="12" id="KW-0067">ATP-binding</keyword>
<evidence type="ECO:0000256" key="5">
    <source>
        <dbReference type="ARBA" id="ARBA00022606"/>
    </source>
</evidence>
<keyword evidence="18" id="KW-1185">Reference proteome</keyword>
<dbReference type="InterPro" id="IPR035965">
    <property type="entry name" value="PAS-like_dom_sf"/>
</dbReference>
<dbReference type="Proteomes" id="UP000561438">
    <property type="component" value="Unassembled WGS sequence"/>
</dbReference>
<keyword evidence="3" id="KW-0600">Photoreceptor protein</keyword>
<dbReference type="GO" id="GO:0005524">
    <property type="term" value="F:ATP binding"/>
    <property type="evidence" value="ECO:0007669"/>
    <property type="project" value="UniProtKB-KW"/>
</dbReference>
<evidence type="ECO:0000256" key="8">
    <source>
        <dbReference type="ARBA" id="ARBA00022679"/>
    </source>
</evidence>
<dbReference type="InterPro" id="IPR000014">
    <property type="entry name" value="PAS"/>
</dbReference>
<evidence type="ECO:0000256" key="7">
    <source>
        <dbReference type="ARBA" id="ARBA00022643"/>
    </source>
</evidence>
<keyword evidence="11" id="KW-0418">Kinase</keyword>
<keyword evidence="13" id="KW-0157">Chromophore</keyword>
<dbReference type="Pfam" id="PF07536">
    <property type="entry name" value="HWE_HK"/>
    <property type="match status" value="1"/>
</dbReference>
<evidence type="ECO:0000256" key="4">
    <source>
        <dbReference type="ARBA" id="ARBA00022553"/>
    </source>
</evidence>
<keyword evidence="15" id="KW-0675">Receptor</keyword>
<evidence type="ECO:0000256" key="13">
    <source>
        <dbReference type="ARBA" id="ARBA00022991"/>
    </source>
</evidence>
<dbReference type="PANTHER" id="PTHR41523:SF8">
    <property type="entry name" value="ETHYLENE RESPONSE SENSOR PROTEIN"/>
    <property type="match status" value="1"/>
</dbReference>
<name>A0A850GZ56_9SPHN</name>
<keyword evidence="14" id="KW-0843">Virulence</keyword>
<evidence type="ECO:0000259" key="16">
    <source>
        <dbReference type="PROSITE" id="PS50113"/>
    </source>
</evidence>
<dbReference type="CDD" id="cd00130">
    <property type="entry name" value="PAS"/>
    <property type="match status" value="1"/>
</dbReference>
<dbReference type="Pfam" id="PF08447">
    <property type="entry name" value="PAS_3"/>
    <property type="match status" value="1"/>
</dbReference>
<keyword evidence="7" id="KW-0288">FMN</keyword>
<evidence type="ECO:0000256" key="10">
    <source>
        <dbReference type="ARBA" id="ARBA00022741"/>
    </source>
</evidence>
<dbReference type="EC" id="2.7.13.3" evidence="2"/>
<dbReference type="PANTHER" id="PTHR41523">
    <property type="entry name" value="TWO-COMPONENT SYSTEM SENSOR PROTEIN"/>
    <property type="match status" value="1"/>
</dbReference>
<evidence type="ECO:0000256" key="3">
    <source>
        <dbReference type="ARBA" id="ARBA00022543"/>
    </source>
</evidence>
<reference evidence="17 18" key="1">
    <citation type="submission" date="2020-06" db="EMBL/GenBank/DDBJ databases">
        <title>Altererythrobacter sp. HHU K3-1.</title>
        <authorList>
            <person name="Zhang D."/>
            <person name="Xue H."/>
        </authorList>
    </citation>
    <scope>NUCLEOTIDE SEQUENCE [LARGE SCALE GENOMIC DNA]</scope>
    <source>
        <strain evidence="17 18">HHU K3-1</strain>
    </source>
</reference>
<protein>
    <recommendedName>
        <fullName evidence="2">histidine kinase</fullName>
        <ecNumber evidence="2">2.7.13.3</ecNumber>
    </recommendedName>
</protein>
<keyword evidence="9" id="KW-0677">Repeat</keyword>
<keyword evidence="5" id="KW-0716">Sensory transduction</keyword>
<sequence>MSDILPFEEHSSEHLRLAVTAGLIGIWELDLGTGQAARSSQHDQIFGYETPVENWSYADFLNHVVDADRTRVDETQQRAVELRQDWVFECRIVRSDGKERWISAAGRPILGSQGTVERLIGHVVDITDSKRDEERLSLITQELNHRVRNMLAMIRSMIRLSASNANDLKAFARGLEGRVDALARTQDLLVSEPSLVLTPGEILRRELAAFEGLEERVTMTGADAAEIDASLAQGLALVFHELITNAQKYGALSNKDGTVTFAVTPDSDLTLVWKEHGGPAPREDVPSGFGAKLIRGAIGARARVEPSITPEGYECRIVLEPKP</sequence>
<keyword evidence="4" id="KW-0597">Phosphoprotein</keyword>
<evidence type="ECO:0000256" key="9">
    <source>
        <dbReference type="ARBA" id="ARBA00022737"/>
    </source>
</evidence>
<dbReference type="EMBL" id="JABWGV010000002">
    <property type="protein sequence ID" value="NVD44901.1"/>
    <property type="molecule type" value="Genomic_DNA"/>
</dbReference>
<dbReference type="InterPro" id="IPR036890">
    <property type="entry name" value="HATPase_C_sf"/>
</dbReference>
<comment type="catalytic activity">
    <reaction evidence="1">
        <text>ATP + protein L-histidine = ADP + protein N-phospho-L-histidine.</text>
        <dbReference type="EC" id="2.7.13.3"/>
    </reaction>
</comment>
<evidence type="ECO:0000313" key="17">
    <source>
        <dbReference type="EMBL" id="NVD44901.1"/>
    </source>
</evidence>
<keyword evidence="8" id="KW-0808">Transferase</keyword>
<dbReference type="InterPro" id="IPR001610">
    <property type="entry name" value="PAC"/>
</dbReference>
<evidence type="ECO:0000256" key="1">
    <source>
        <dbReference type="ARBA" id="ARBA00000085"/>
    </source>
</evidence>
<evidence type="ECO:0000256" key="11">
    <source>
        <dbReference type="ARBA" id="ARBA00022777"/>
    </source>
</evidence>
<proteinExistence type="predicted"/>
<evidence type="ECO:0000256" key="6">
    <source>
        <dbReference type="ARBA" id="ARBA00022630"/>
    </source>
</evidence>
<accession>A0A850GZ56</accession>
<evidence type="ECO:0000256" key="12">
    <source>
        <dbReference type="ARBA" id="ARBA00022840"/>
    </source>
</evidence>
<evidence type="ECO:0000256" key="14">
    <source>
        <dbReference type="ARBA" id="ARBA00023026"/>
    </source>
</evidence>
<dbReference type="SUPFAM" id="SSF55785">
    <property type="entry name" value="PYP-like sensor domain (PAS domain)"/>
    <property type="match status" value="1"/>
</dbReference>
<feature type="domain" description="PAC" evidence="16">
    <location>
        <begin position="86"/>
        <end position="138"/>
    </location>
</feature>